<protein>
    <submittedName>
        <fullName evidence="3">Nucleotide-binding universal stress protein, UspA family</fullName>
    </submittedName>
</protein>
<dbReference type="InterPro" id="IPR006016">
    <property type="entry name" value="UspA"/>
</dbReference>
<gene>
    <name evidence="3" type="ORF">SAMN05446927_7594</name>
</gene>
<comment type="similarity">
    <text evidence="1">Belongs to the universal stress protein A family.</text>
</comment>
<dbReference type="Gene3D" id="3.40.50.620">
    <property type="entry name" value="HUPs"/>
    <property type="match status" value="1"/>
</dbReference>
<evidence type="ECO:0000313" key="3">
    <source>
        <dbReference type="EMBL" id="SOE88966.1"/>
    </source>
</evidence>
<accession>A0A7Z7IDX9</accession>
<proteinExistence type="inferred from homology"/>
<dbReference type="RefSeq" id="WP_097190879.1">
    <property type="nucleotide sequence ID" value="NZ_OCSU01000003.1"/>
</dbReference>
<dbReference type="EMBL" id="OCSU01000003">
    <property type="protein sequence ID" value="SOE88966.1"/>
    <property type="molecule type" value="Genomic_DNA"/>
</dbReference>
<feature type="domain" description="UspA" evidence="2">
    <location>
        <begin position="1"/>
        <end position="141"/>
    </location>
</feature>
<dbReference type="InterPro" id="IPR014729">
    <property type="entry name" value="Rossmann-like_a/b/a_fold"/>
</dbReference>
<dbReference type="CDD" id="cd00293">
    <property type="entry name" value="USP-like"/>
    <property type="match status" value="1"/>
</dbReference>
<comment type="caution">
    <text evidence="3">The sequence shown here is derived from an EMBL/GenBank/DDBJ whole genome shotgun (WGS) entry which is preliminary data.</text>
</comment>
<organism evidence="3 4">
    <name type="scientific">Caballeronia arationis</name>
    <dbReference type="NCBI Taxonomy" id="1777142"/>
    <lineage>
        <taxon>Bacteria</taxon>
        <taxon>Pseudomonadati</taxon>
        <taxon>Pseudomonadota</taxon>
        <taxon>Betaproteobacteria</taxon>
        <taxon>Burkholderiales</taxon>
        <taxon>Burkholderiaceae</taxon>
        <taxon>Caballeronia</taxon>
    </lineage>
</organism>
<dbReference type="Pfam" id="PF00582">
    <property type="entry name" value="Usp"/>
    <property type="match status" value="1"/>
</dbReference>
<name>A0A7Z7IDX9_9BURK</name>
<evidence type="ECO:0000313" key="4">
    <source>
        <dbReference type="Proteomes" id="UP000219522"/>
    </source>
</evidence>
<sequence length="144" mass="16030">MYRRIMVAFDGGEASERALLEAIGIAKHSQAHVWVTFVLDESKVYSFPVAHRNELIAAGGRMLEHAQLRLQQAGVSCQSELLEIDNIHESVAACLKRYARRHEVDLVVMGTSGRSGLRRMAFGSVAEEFVRIAQWPTLLVHGDS</sequence>
<dbReference type="PANTHER" id="PTHR46268:SF6">
    <property type="entry name" value="UNIVERSAL STRESS PROTEIN UP12"/>
    <property type="match status" value="1"/>
</dbReference>
<dbReference type="PANTHER" id="PTHR46268">
    <property type="entry name" value="STRESS RESPONSE PROTEIN NHAX"/>
    <property type="match status" value="1"/>
</dbReference>
<keyword evidence="4" id="KW-1185">Reference proteome</keyword>
<dbReference type="AlphaFoldDB" id="A0A7Z7IDX9"/>
<dbReference type="SUPFAM" id="SSF52402">
    <property type="entry name" value="Adenine nucleotide alpha hydrolases-like"/>
    <property type="match status" value="1"/>
</dbReference>
<dbReference type="InterPro" id="IPR006015">
    <property type="entry name" value="Universal_stress_UspA"/>
</dbReference>
<evidence type="ECO:0000256" key="1">
    <source>
        <dbReference type="ARBA" id="ARBA00008791"/>
    </source>
</evidence>
<evidence type="ECO:0000259" key="2">
    <source>
        <dbReference type="Pfam" id="PF00582"/>
    </source>
</evidence>
<reference evidence="3 4" key="1">
    <citation type="submission" date="2017-09" db="EMBL/GenBank/DDBJ databases">
        <authorList>
            <person name="Varghese N."/>
            <person name="Submissions S."/>
        </authorList>
    </citation>
    <scope>NUCLEOTIDE SEQUENCE [LARGE SCALE GENOMIC DNA]</scope>
    <source>
        <strain evidence="3 4">OK806</strain>
    </source>
</reference>
<dbReference type="Proteomes" id="UP000219522">
    <property type="component" value="Unassembled WGS sequence"/>
</dbReference>
<dbReference type="PRINTS" id="PR01438">
    <property type="entry name" value="UNVRSLSTRESS"/>
</dbReference>